<dbReference type="InterPro" id="IPR022781">
    <property type="entry name" value="Flagellar_biosynth_FliO"/>
</dbReference>
<dbReference type="EMBL" id="JBHSMT010000029">
    <property type="protein sequence ID" value="MFC5476045.1"/>
    <property type="molecule type" value="Genomic_DNA"/>
</dbReference>
<dbReference type="PANTHER" id="PTHR38766:SF1">
    <property type="entry name" value="FLAGELLAR PROTEIN FLIO"/>
    <property type="match status" value="1"/>
</dbReference>
<dbReference type="NCBIfam" id="TIGR03500">
    <property type="entry name" value="FliO_TIGR"/>
    <property type="match status" value="1"/>
</dbReference>
<evidence type="ECO:0000256" key="3">
    <source>
        <dbReference type="ARBA" id="ARBA00022989"/>
    </source>
</evidence>
<keyword evidence="4 7" id="KW-0472">Membrane</keyword>
<dbReference type="RefSeq" id="WP_378999863.1">
    <property type="nucleotide sequence ID" value="NZ_JBHSMT010000029.1"/>
</dbReference>
<dbReference type="Pfam" id="PF04347">
    <property type="entry name" value="FliO"/>
    <property type="match status" value="1"/>
</dbReference>
<dbReference type="InterPro" id="IPR052205">
    <property type="entry name" value="FliO/MopB"/>
</dbReference>
<evidence type="ECO:0000256" key="2">
    <source>
        <dbReference type="ARBA" id="ARBA00022692"/>
    </source>
</evidence>
<comment type="subcellular location">
    <subcellularLocation>
        <location evidence="7">Cell membrane</location>
    </subcellularLocation>
    <subcellularLocation>
        <location evidence="7">Bacterial flagellum basal body</location>
    </subcellularLocation>
</comment>
<comment type="similarity">
    <text evidence="6 7">Belongs to the FliO/MopB family.</text>
</comment>
<evidence type="ECO:0000256" key="1">
    <source>
        <dbReference type="ARBA" id="ARBA00022475"/>
    </source>
</evidence>
<feature type="transmembrane region" description="Helical" evidence="7">
    <location>
        <begin position="57"/>
        <end position="81"/>
    </location>
</feature>
<keyword evidence="2 7" id="KW-0812">Transmembrane</keyword>
<organism evidence="8 9">
    <name type="scientific">Paraherbaspirillum soli</name>
    <dbReference type="NCBI Taxonomy" id="631222"/>
    <lineage>
        <taxon>Bacteria</taxon>
        <taxon>Pseudomonadati</taxon>
        <taxon>Pseudomonadota</taxon>
        <taxon>Betaproteobacteria</taxon>
        <taxon>Burkholderiales</taxon>
        <taxon>Oxalobacteraceae</taxon>
        <taxon>Paraherbaspirillum</taxon>
    </lineage>
</organism>
<evidence type="ECO:0000256" key="5">
    <source>
        <dbReference type="ARBA" id="ARBA00023143"/>
    </source>
</evidence>
<keyword evidence="9" id="KW-1185">Reference proteome</keyword>
<evidence type="ECO:0000256" key="6">
    <source>
        <dbReference type="ARBA" id="ARBA00037937"/>
    </source>
</evidence>
<keyword evidence="5 7" id="KW-0975">Bacterial flagellum</keyword>
<proteinExistence type="inferred from homology"/>
<gene>
    <name evidence="8" type="primary">fliO</name>
    <name evidence="8" type="ORF">ACFPM8_18950</name>
</gene>
<keyword evidence="8" id="KW-0966">Cell projection</keyword>
<keyword evidence="3 7" id="KW-1133">Transmembrane helix</keyword>
<comment type="caution">
    <text evidence="8">The sequence shown here is derived from an EMBL/GenBank/DDBJ whole genome shotgun (WGS) entry which is preliminary data.</text>
</comment>
<dbReference type="PANTHER" id="PTHR38766">
    <property type="entry name" value="FLAGELLAR PROTEIN FLIO"/>
    <property type="match status" value="1"/>
</dbReference>
<name>A0ABW0MDA3_9BURK</name>
<reference evidence="9" key="1">
    <citation type="journal article" date="2019" name="Int. J. Syst. Evol. Microbiol.">
        <title>The Global Catalogue of Microorganisms (GCM) 10K type strain sequencing project: providing services to taxonomists for standard genome sequencing and annotation.</title>
        <authorList>
            <consortium name="The Broad Institute Genomics Platform"/>
            <consortium name="The Broad Institute Genome Sequencing Center for Infectious Disease"/>
            <person name="Wu L."/>
            <person name="Ma J."/>
        </authorList>
    </citation>
    <scope>NUCLEOTIDE SEQUENCE [LARGE SCALE GENOMIC DNA]</scope>
    <source>
        <strain evidence="9">JCM 17066</strain>
    </source>
</reference>
<protein>
    <recommendedName>
        <fullName evidence="7">Flagellar protein</fullName>
    </recommendedName>
</protein>
<evidence type="ECO:0000256" key="7">
    <source>
        <dbReference type="RuleBase" id="RU362064"/>
    </source>
</evidence>
<accession>A0ABW0MDA3</accession>
<keyword evidence="1 7" id="KW-1003">Cell membrane</keyword>
<dbReference type="Proteomes" id="UP001596045">
    <property type="component" value="Unassembled WGS sequence"/>
</dbReference>
<sequence>MKQNMLSRLASCWLTVGLGWAALPAAALPMNSALISGSAPAQPVAVSTAAAVPSWGAAGLLQAGLGLAVVVALIFLCAWVARRLGLQRHGNGQLVKVVASTMIGQRERVVVVEIGSSWLVLGVAPGQIQSLHSMPAEALPAADAAPVNFASLTASNAANLFAQKLRDALGNKRAAE</sequence>
<evidence type="ECO:0000256" key="4">
    <source>
        <dbReference type="ARBA" id="ARBA00023136"/>
    </source>
</evidence>
<keyword evidence="8" id="KW-0969">Cilium</keyword>
<evidence type="ECO:0000313" key="8">
    <source>
        <dbReference type="EMBL" id="MFC5476045.1"/>
    </source>
</evidence>
<keyword evidence="8" id="KW-0282">Flagellum</keyword>
<evidence type="ECO:0000313" key="9">
    <source>
        <dbReference type="Proteomes" id="UP001596045"/>
    </source>
</evidence>